<keyword evidence="1 5" id="KW-0547">Nucleotide-binding</keyword>
<dbReference type="GO" id="GO:0043138">
    <property type="term" value="F:3'-5' DNA helicase activity"/>
    <property type="evidence" value="ECO:0007669"/>
    <property type="project" value="UniProtKB-EC"/>
</dbReference>
<evidence type="ECO:0000256" key="3">
    <source>
        <dbReference type="ARBA" id="ARBA00022806"/>
    </source>
</evidence>
<reference evidence="7 8" key="1">
    <citation type="submission" date="2018-10" db="EMBL/GenBank/DDBJ databases">
        <title>Phylogenomics of Brevibacillus.</title>
        <authorList>
            <person name="Dunlap C."/>
        </authorList>
    </citation>
    <scope>NUCLEOTIDE SEQUENCE [LARGE SCALE GENOMIC DNA]</scope>
    <source>
        <strain evidence="7 8">JCM 15716</strain>
    </source>
</reference>
<keyword evidence="3 5" id="KW-0347">Helicase</keyword>
<gene>
    <name evidence="7" type="ORF">EDM56_03040</name>
</gene>
<dbReference type="RefSeq" id="WP_122916405.1">
    <property type="nucleotide sequence ID" value="NZ_RHHQ01000004.1"/>
</dbReference>
<dbReference type="OrthoDB" id="9787585at2"/>
<evidence type="ECO:0000256" key="4">
    <source>
        <dbReference type="ARBA" id="ARBA00022840"/>
    </source>
</evidence>
<dbReference type="InterPro" id="IPR000212">
    <property type="entry name" value="DNA_helicase_UvrD/REP"/>
</dbReference>
<dbReference type="Proteomes" id="UP000271031">
    <property type="component" value="Unassembled WGS sequence"/>
</dbReference>
<evidence type="ECO:0000256" key="2">
    <source>
        <dbReference type="ARBA" id="ARBA00022801"/>
    </source>
</evidence>
<dbReference type="GO" id="GO:0003677">
    <property type="term" value="F:DNA binding"/>
    <property type="evidence" value="ECO:0007669"/>
    <property type="project" value="InterPro"/>
</dbReference>
<dbReference type="InterPro" id="IPR027785">
    <property type="entry name" value="UvrD-like_helicase_C"/>
</dbReference>
<evidence type="ECO:0000256" key="5">
    <source>
        <dbReference type="PROSITE-ProRule" id="PRU00560"/>
    </source>
</evidence>
<dbReference type="Pfam" id="PF00580">
    <property type="entry name" value="UvrD-helicase"/>
    <property type="match status" value="1"/>
</dbReference>
<keyword evidence="8" id="KW-1185">Reference proteome</keyword>
<keyword evidence="4 5" id="KW-0067">ATP-binding</keyword>
<dbReference type="PROSITE" id="PS51198">
    <property type="entry name" value="UVRD_HELICASE_ATP_BIND"/>
    <property type="match status" value="1"/>
</dbReference>
<dbReference type="EMBL" id="RHHQ01000004">
    <property type="protein sequence ID" value="RNB91742.1"/>
    <property type="molecule type" value="Genomic_DNA"/>
</dbReference>
<dbReference type="InterPro" id="IPR027417">
    <property type="entry name" value="P-loop_NTPase"/>
</dbReference>
<dbReference type="GO" id="GO:0005829">
    <property type="term" value="C:cytosol"/>
    <property type="evidence" value="ECO:0007669"/>
    <property type="project" value="TreeGrafter"/>
</dbReference>
<dbReference type="GO" id="GO:0016887">
    <property type="term" value="F:ATP hydrolysis activity"/>
    <property type="evidence" value="ECO:0007669"/>
    <property type="project" value="RHEA"/>
</dbReference>
<dbReference type="PANTHER" id="PTHR11070">
    <property type="entry name" value="UVRD / RECB / PCRA DNA HELICASE FAMILY MEMBER"/>
    <property type="match status" value="1"/>
</dbReference>
<evidence type="ECO:0000256" key="1">
    <source>
        <dbReference type="ARBA" id="ARBA00022741"/>
    </source>
</evidence>
<feature type="binding site" evidence="5">
    <location>
        <begin position="214"/>
        <end position="221"/>
    </location>
    <ligand>
        <name>ATP</name>
        <dbReference type="ChEBI" id="CHEBI:30616"/>
    </ligand>
</feature>
<evidence type="ECO:0000259" key="6">
    <source>
        <dbReference type="PROSITE" id="PS51198"/>
    </source>
</evidence>
<dbReference type="AlphaFoldDB" id="A0A3M8DUH1"/>
<evidence type="ECO:0000313" key="8">
    <source>
        <dbReference type="Proteomes" id="UP000271031"/>
    </source>
</evidence>
<keyword evidence="2 5" id="KW-0378">Hydrolase</keyword>
<organism evidence="7 8">
    <name type="scientific">Brevibacillus fluminis</name>
    <dbReference type="NCBI Taxonomy" id="511487"/>
    <lineage>
        <taxon>Bacteria</taxon>
        <taxon>Bacillati</taxon>
        <taxon>Bacillota</taxon>
        <taxon>Bacilli</taxon>
        <taxon>Bacillales</taxon>
        <taxon>Paenibacillaceae</taxon>
        <taxon>Brevibacillus</taxon>
    </lineage>
</organism>
<evidence type="ECO:0000313" key="7">
    <source>
        <dbReference type="EMBL" id="RNB91742.1"/>
    </source>
</evidence>
<dbReference type="InterPro" id="IPR014016">
    <property type="entry name" value="UvrD-like_ATP-bd"/>
</dbReference>
<name>A0A3M8DUH1_9BACL</name>
<dbReference type="Gene3D" id="3.40.50.300">
    <property type="entry name" value="P-loop containing nucleotide triphosphate hydrolases"/>
    <property type="match status" value="2"/>
</dbReference>
<dbReference type="GO" id="GO:0005524">
    <property type="term" value="F:ATP binding"/>
    <property type="evidence" value="ECO:0007669"/>
    <property type="project" value="UniProtKB-UniRule"/>
</dbReference>
<proteinExistence type="predicted"/>
<feature type="domain" description="UvrD-like helicase ATP-binding" evidence="6">
    <location>
        <begin position="193"/>
        <end position="579"/>
    </location>
</feature>
<dbReference type="PANTHER" id="PTHR11070:SF17">
    <property type="entry name" value="DNA HELICASE IV"/>
    <property type="match status" value="1"/>
</dbReference>
<accession>A0A3M8DUH1</accession>
<comment type="caution">
    <text evidence="7">The sequence shown here is derived from an EMBL/GenBank/DDBJ whole genome shotgun (WGS) entry which is preliminary data.</text>
</comment>
<dbReference type="Pfam" id="PF13538">
    <property type="entry name" value="UvrD_C_2"/>
    <property type="match status" value="1"/>
</dbReference>
<dbReference type="SUPFAM" id="SSF52540">
    <property type="entry name" value="P-loop containing nucleoside triphosphate hydrolases"/>
    <property type="match status" value="1"/>
</dbReference>
<dbReference type="GO" id="GO:0000725">
    <property type="term" value="P:recombinational repair"/>
    <property type="evidence" value="ECO:0007669"/>
    <property type="project" value="TreeGrafter"/>
</dbReference>
<sequence length="754" mass="85478">MTTKHSAYELEQKRLDETIDLIDKEVDWITEEIKDPTDDYVKQIVNAGLAKTLTYLTQSRLKPYFGRVDFMKDETYDTDSVYIGKRGVVSSDTMDSIVVDWRAPVASLYYSGESKDAFYRTPQGIVRGEVKLKRNFAIEEGKITGIYDGAVKETINREMSDPDDFLDEGYIDEFLSASLDQTNDSRLKDIVATIQSEQNDIIRAEKDRPILVQGVAGSGKTTIALHRLSYLIYNYQDSLASKRFMVFAPNRLFLTYISEVLPELGVEDVQQSTFMDWAAKLVKPLMNKGWRILDPNKPLQLFFEEGENREAQRREARHRMHLKGSLACKATLDAYLADLIETQINYKRLSFIYSRTKHVFAIDGSEIKKLFMEHYANLPFRERLVQLRKHLKQQLNKMVYAHLRELKVDLDKQALAKFEKNIDTILDKYFAAWPTLDVFSVYTGLFASQELLEKFAPVELENRAEVLADTARTSAEIFAAERIETEDLAPLLYLQHALEGMSQAGSFDHAVVDEAQDLSALEILIVSLATKRNSVTIVGDIAQGIHAYRGLHSWDELMKGVYAGSSVQFYKLEQSYRSTVEIMTCANEVLAKIDIPDLFLAKPVLRHGTKPLYQHSEKAADEAGAVIQHATKLADEGFRSIAIVAKSMEQCKKLHKQIKAGLPEAVLLSSKDTEFPEGIVVMPAYMTKGLQFDAVILVGADTENYGRNEEDAKLLYVAMTRPVHRLVVLSAKNGLTELLQTAQVYMEQVTEQEV</sequence>
<protein>
    <submittedName>
        <fullName evidence="7">RNA helicase</fullName>
    </submittedName>
</protein>